<name>A0ABP8JDJ9_9MICO</name>
<gene>
    <name evidence="1" type="ORF">GCM10023167_14670</name>
</gene>
<protein>
    <submittedName>
        <fullName evidence="1">Histidine phosphatase family protein</fullName>
    </submittedName>
</protein>
<evidence type="ECO:0000313" key="2">
    <source>
        <dbReference type="Proteomes" id="UP001500642"/>
    </source>
</evidence>
<evidence type="ECO:0000313" key="1">
    <source>
        <dbReference type="EMBL" id="GAA4389167.1"/>
    </source>
</evidence>
<dbReference type="Gene3D" id="3.40.50.1240">
    <property type="entry name" value="Phosphoglycerate mutase-like"/>
    <property type="match status" value="1"/>
</dbReference>
<keyword evidence="2" id="KW-1185">Reference proteome</keyword>
<accession>A0ABP8JDJ9</accession>
<sequence>MPHLVLARHATAARPPMADFDRPLTAAGSAEAAAAGEHLTRYPLTHLVASAALRTVQTSEAVARALADAPVLHADRALYEADIDAWLEVIDSIPAEATGAYVVGHEPTVSAVIGHLCPALGVPRRFRPSSIAVFDLPRWGLAPGDYPPPEIRSFKD</sequence>
<reference evidence="2" key="1">
    <citation type="journal article" date="2019" name="Int. J. Syst. Evol. Microbiol.">
        <title>The Global Catalogue of Microorganisms (GCM) 10K type strain sequencing project: providing services to taxonomists for standard genome sequencing and annotation.</title>
        <authorList>
            <consortium name="The Broad Institute Genomics Platform"/>
            <consortium name="The Broad Institute Genome Sequencing Center for Infectious Disease"/>
            <person name="Wu L."/>
            <person name="Ma J."/>
        </authorList>
    </citation>
    <scope>NUCLEOTIDE SEQUENCE [LARGE SCALE GENOMIC DNA]</scope>
    <source>
        <strain evidence="2">JCM 17808</strain>
    </source>
</reference>
<dbReference type="CDD" id="cd07040">
    <property type="entry name" value="HP"/>
    <property type="match status" value="1"/>
</dbReference>
<dbReference type="Pfam" id="PF00300">
    <property type="entry name" value="His_Phos_1"/>
    <property type="match status" value="1"/>
</dbReference>
<comment type="caution">
    <text evidence="1">The sequence shown here is derived from an EMBL/GenBank/DDBJ whole genome shotgun (WGS) entry which is preliminary data.</text>
</comment>
<dbReference type="InterPro" id="IPR029033">
    <property type="entry name" value="His_PPase_superfam"/>
</dbReference>
<dbReference type="Proteomes" id="UP001500642">
    <property type="component" value="Unassembled WGS sequence"/>
</dbReference>
<dbReference type="InterPro" id="IPR013078">
    <property type="entry name" value="His_Pase_superF_clade-1"/>
</dbReference>
<dbReference type="SUPFAM" id="SSF53254">
    <property type="entry name" value="Phosphoglycerate mutase-like"/>
    <property type="match status" value="1"/>
</dbReference>
<dbReference type="RefSeq" id="WP_295690711.1">
    <property type="nucleotide sequence ID" value="NZ_BAABGL010000006.1"/>
</dbReference>
<proteinExistence type="predicted"/>
<dbReference type="EMBL" id="BAABGL010000006">
    <property type="protein sequence ID" value="GAA4389167.1"/>
    <property type="molecule type" value="Genomic_DNA"/>
</dbReference>
<dbReference type="SMART" id="SM00855">
    <property type="entry name" value="PGAM"/>
    <property type="match status" value="1"/>
</dbReference>
<organism evidence="1 2">
    <name type="scientific">Brevibacterium pityocampae</name>
    <dbReference type="NCBI Taxonomy" id="506594"/>
    <lineage>
        <taxon>Bacteria</taxon>
        <taxon>Bacillati</taxon>
        <taxon>Actinomycetota</taxon>
        <taxon>Actinomycetes</taxon>
        <taxon>Micrococcales</taxon>
        <taxon>Brevibacteriaceae</taxon>
        <taxon>Brevibacterium</taxon>
    </lineage>
</organism>